<evidence type="ECO:0000313" key="2">
    <source>
        <dbReference type="Ensembl" id="ENSENLP00000032479.1"/>
    </source>
</evidence>
<evidence type="ECO:0000256" key="1">
    <source>
        <dbReference type="ARBA" id="ARBA00008315"/>
    </source>
</evidence>
<dbReference type="AlphaFoldDB" id="A0A665VL79"/>
<dbReference type="InterPro" id="IPR029488">
    <property type="entry name" value="Hmw/CFAP97"/>
</dbReference>
<dbReference type="OMA" id="NQENCAI"/>
<organism evidence="2 3">
    <name type="scientific">Echeneis naucrates</name>
    <name type="common">Live sharksucker</name>
    <dbReference type="NCBI Taxonomy" id="173247"/>
    <lineage>
        <taxon>Eukaryota</taxon>
        <taxon>Metazoa</taxon>
        <taxon>Chordata</taxon>
        <taxon>Craniata</taxon>
        <taxon>Vertebrata</taxon>
        <taxon>Euteleostomi</taxon>
        <taxon>Actinopterygii</taxon>
        <taxon>Neopterygii</taxon>
        <taxon>Teleostei</taxon>
        <taxon>Neoteleostei</taxon>
        <taxon>Acanthomorphata</taxon>
        <taxon>Carangaria</taxon>
        <taxon>Carangiformes</taxon>
        <taxon>Echeneidae</taxon>
        <taxon>Echeneis</taxon>
    </lineage>
</organism>
<reference evidence="2" key="2">
    <citation type="submission" date="2025-08" db="UniProtKB">
        <authorList>
            <consortium name="Ensembl"/>
        </authorList>
    </citation>
    <scope>IDENTIFICATION</scope>
</reference>
<name>A0A665VL79_ECHNA</name>
<dbReference type="PANTHER" id="PTHR33768:SF7">
    <property type="entry name" value="CFAP97 DOMAIN CONTAINING 2"/>
    <property type="match status" value="1"/>
</dbReference>
<dbReference type="Proteomes" id="UP000472264">
    <property type="component" value="Chromosome 21"/>
</dbReference>
<reference evidence="2" key="3">
    <citation type="submission" date="2025-09" db="UniProtKB">
        <authorList>
            <consortium name="Ensembl"/>
        </authorList>
    </citation>
    <scope>IDENTIFICATION</scope>
</reference>
<protein>
    <submittedName>
        <fullName evidence="2">Si:dkey-83m22.7</fullName>
    </submittedName>
</protein>
<evidence type="ECO:0000313" key="3">
    <source>
        <dbReference type="Proteomes" id="UP000472264"/>
    </source>
</evidence>
<comment type="similarity">
    <text evidence="1">Belongs to the CFAP97 family.</text>
</comment>
<reference evidence="2" key="1">
    <citation type="submission" date="2021-04" db="EMBL/GenBank/DDBJ databases">
        <authorList>
            <consortium name="Wellcome Sanger Institute Data Sharing"/>
        </authorList>
    </citation>
    <scope>NUCLEOTIDE SEQUENCE [LARGE SCALE GENOMIC DNA]</scope>
</reference>
<dbReference type="InParanoid" id="A0A665VL79"/>
<dbReference type="PANTHER" id="PTHR33768">
    <property type="entry name" value="MIP11318P"/>
    <property type="match status" value="1"/>
</dbReference>
<accession>A0A665VL79</accession>
<keyword evidence="3" id="KW-1185">Reference proteome</keyword>
<sequence length="175" mass="21156">MQHLLYQPLFPMGNKYLQQKWDKASYDLHRRKVRSNTHLLLLSQIQNVLEEEWILKIQRENKILKEKISHIMKTTGAVDNKNDYDRKSLGKEKRQLELLRISKENQMILFRLSHCRPHYNVKSWHEDWLKTLKVMDRIARYPRGKAKQQKVILIYCEQSIIHNTIHQNNNLLNCT</sequence>
<proteinExistence type="inferred from homology"/>
<dbReference type="InterPro" id="IPR038792">
    <property type="entry name" value="CFAP97D1/2"/>
</dbReference>
<dbReference type="Ensembl" id="ENSENLT00000033400.1">
    <property type="protein sequence ID" value="ENSENLP00000032479.1"/>
    <property type="gene ID" value="ENSENLG00000014352.1"/>
</dbReference>
<dbReference type="Pfam" id="PF13879">
    <property type="entry name" value="Hmw_CFAP97"/>
    <property type="match status" value="1"/>
</dbReference>